<feature type="compositionally biased region" description="Basic and acidic residues" evidence="1">
    <location>
        <begin position="309"/>
        <end position="319"/>
    </location>
</feature>
<protein>
    <submittedName>
        <fullName evidence="2">IS1341-type transposase</fullName>
    </submittedName>
</protein>
<keyword evidence="3" id="KW-1185">Reference proteome</keyword>
<name>L9VN29_9EURY</name>
<feature type="compositionally biased region" description="Basic and acidic residues" evidence="1">
    <location>
        <begin position="200"/>
        <end position="211"/>
    </location>
</feature>
<feature type="compositionally biased region" description="Basic residues" evidence="1">
    <location>
        <begin position="347"/>
        <end position="356"/>
    </location>
</feature>
<gene>
    <name evidence="2" type="ORF">C496_19125</name>
</gene>
<dbReference type="AlphaFoldDB" id="L9VN29"/>
<dbReference type="PATRIC" id="fig|1114856.3.peg.3961"/>
<proteinExistence type="predicted"/>
<feature type="compositionally biased region" description="Basic and acidic residues" evidence="1">
    <location>
        <begin position="381"/>
        <end position="392"/>
    </location>
</feature>
<dbReference type="EMBL" id="AOHW01000045">
    <property type="protein sequence ID" value="ELY37653.1"/>
    <property type="molecule type" value="Genomic_DNA"/>
</dbReference>
<dbReference type="Proteomes" id="UP000011599">
    <property type="component" value="Unassembled WGS sequence"/>
</dbReference>
<dbReference type="eggNOG" id="arCOG00679">
    <property type="taxonomic scope" value="Archaea"/>
</dbReference>
<evidence type="ECO:0000313" key="2">
    <source>
        <dbReference type="EMBL" id="ELY37653.1"/>
    </source>
</evidence>
<feature type="compositionally biased region" description="Basic residues" evidence="1">
    <location>
        <begin position="212"/>
        <end position="225"/>
    </location>
</feature>
<sequence length="392" mass="44848">MKHAADWLLERNVDTVYVGDLTDILDTHWSAEVNEKTHAFWSHRQLIDRLELTLGDIGISVEQVSEAHSSSECPSVEARMRQEMVIRSGATTASWTRTVTPSERGICYKMRLGRWRGPPPWLLDAAGTYLPMGRTGSGMDTTGNPRFLGNSRVRLTKPASANPQVHSRGNLLAGLPTEESHDFSRVEDVKRDPNRRKGSRRDNRPSDDVRLHSVRRVHAGRRVNRHATPARCRGDRSGEDHDAGLDNRLVRILLADRADEEPVRPGARSGWLEQRHRRGRRREPGSGRHRNGLWWVDPCPRVVRQPRRVPRDPWPDQSRRRQSISLTAGHGRTNDTDGPRHRDVARRPRRLRRSGRPYRENGTQPAARVVYEPSPPGRVGRLADRRPPRWVR</sequence>
<comment type="caution">
    <text evidence="2">The sequence shown here is derived from an EMBL/GenBank/DDBJ whole genome shotgun (WGS) entry which is preliminary data.</text>
</comment>
<feature type="compositionally biased region" description="Basic and acidic residues" evidence="1">
    <location>
        <begin position="232"/>
        <end position="243"/>
    </location>
</feature>
<evidence type="ECO:0000313" key="3">
    <source>
        <dbReference type="Proteomes" id="UP000011599"/>
    </source>
</evidence>
<reference evidence="2 3" key="1">
    <citation type="journal article" date="2014" name="PLoS Genet.">
        <title>Phylogenetically driven sequencing of extremely halophilic archaea reveals strategies for static and dynamic osmo-response.</title>
        <authorList>
            <person name="Becker E.A."/>
            <person name="Seitzer P.M."/>
            <person name="Tritt A."/>
            <person name="Larsen D."/>
            <person name="Krusor M."/>
            <person name="Yao A.I."/>
            <person name="Wu D."/>
            <person name="Madern D."/>
            <person name="Eisen J.A."/>
            <person name="Darling A.E."/>
            <person name="Facciotti M.T."/>
        </authorList>
    </citation>
    <scope>NUCLEOTIDE SEQUENCE [LARGE SCALE GENOMIC DNA]</scope>
    <source>
        <strain evidence="2 3">GA33</strain>
    </source>
</reference>
<evidence type="ECO:0000256" key="1">
    <source>
        <dbReference type="SAM" id="MobiDB-lite"/>
    </source>
</evidence>
<accession>L9VN29</accession>
<organism evidence="2 3">
    <name type="scientific">Natronorubrum tibetense GA33</name>
    <dbReference type="NCBI Taxonomy" id="1114856"/>
    <lineage>
        <taxon>Archaea</taxon>
        <taxon>Methanobacteriati</taxon>
        <taxon>Methanobacteriota</taxon>
        <taxon>Stenosarchaea group</taxon>
        <taxon>Halobacteria</taxon>
        <taxon>Halobacteriales</taxon>
        <taxon>Natrialbaceae</taxon>
        <taxon>Natronorubrum</taxon>
    </lineage>
</organism>
<feature type="region of interest" description="Disordered" evidence="1">
    <location>
        <begin position="174"/>
        <end position="243"/>
    </location>
</feature>
<feature type="region of interest" description="Disordered" evidence="1">
    <location>
        <begin position="260"/>
        <end position="392"/>
    </location>
</feature>
<feature type="compositionally biased region" description="Basic residues" evidence="1">
    <location>
        <begin position="275"/>
        <end position="291"/>
    </location>
</feature>
<feature type="compositionally biased region" description="Basic and acidic residues" evidence="1">
    <location>
        <begin position="332"/>
        <end position="346"/>
    </location>
</feature>
<feature type="compositionally biased region" description="Basic and acidic residues" evidence="1">
    <location>
        <begin position="178"/>
        <end position="192"/>
    </location>
</feature>